<evidence type="ECO:0000313" key="1">
    <source>
        <dbReference type="EMBL" id="KAF2551816.1"/>
    </source>
</evidence>
<accession>A0A8S9H409</accession>
<dbReference type="Proteomes" id="UP000712281">
    <property type="component" value="Unassembled WGS sequence"/>
</dbReference>
<protein>
    <submittedName>
        <fullName evidence="1">Uncharacterized protein</fullName>
    </submittedName>
</protein>
<name>A0A8S9H409_BRACR</name>
<organism evidence="1 2">
    <name type="scientific">Brassica cretica</name>
    <name type="common">Mustard</name>
    <dbReference type="NCBI Taxonomy" id="69181"/>
    <lineage>
        <taxon>Eukaryota</taxon>
        <taxon>Viridiplantae</taxon>
        <taxon>Streptophyta</taxon>
        <taxon>Embryophyta</taxon>
        <taxon>Tracheophyta</taxon>
        <taxon>Spermatophyta</taxon>
        <taxon>Magnoliopsida</taxon>
        <taxon>eudicotyledons</taxon>
        <taxon>Gunneridae</taxon>
        <taxon>Pentapetalae</taxon>
        <taxon>rosids</taxon>
        <taxon>malvids</taxon>
        <taxon>Brassicales</taxon>
        <taxon>Brassicaceae</taxon>
        <taxon>Brassiceae</taxon>
        <taxon>Brassica</taxon>
    </lineage>
</organism>
<evidence type="ECO:0000313" key="2">
    <source>
        <dbReference type="Proteomes" id="UP000712281"/>
    </source>
</evidence>
<comment type="caution">
    <text evidence="1">The sequence shown here is derived from an EMBL/GenBank/DDBJ whole genome shotgun (WGS) entry which is preliminary data.</text>
</comment>
<sequence>MNFRRNSEEMNFRGNSEDHQFVGKVLGIYRGRTSSGYFDGLSNGPILGSSDEMFLGIFIGNFPGTEPSENSEEGVPRLCVVRQIAHFQPLDNSMMIEIPLPPRMFAVGEEPLGDRINSYHKIKIAV</sequence>
<dbReference type="AlphaFoldDB" id="A0A8S9H409"/>
<reference evidence="1" key="1">
    <citation type="submission" date="2019-12" db="EMBL/GenBank/DDBJ databases">
        <title>Genome sequencing and annotation of Brassica cretica.</title>
        <authorList>
            <person name="Studholme D.J."/>
            <person name="Sarris P.F."/>
        </authorList>
    </citation>
    <scope>NUCLEOTIDE SEQUENCE</scope>
    <source>
        <strain evidence="1">PFS-001/15</strain>
        <tissue evidence="1">Leaf</tissue>
    </source>
</reference>
<dbReference type="EMBL" id="QGKW02001988">
    <property type="protein sequence ID" value="KAF2551816.1"/>
    <property type="molecule type" value="Genomic_DNA"/>
</dbReference>
<gene>
    <name evidence="1" type="ORF">F2Q68_00035401</name>
</gene>
<proteinExistence type="predicted"/>